<dbReference type="CDD" id="cd06530">
    <property type="entry name" value="S26_SPase_I"/>
    <property type="match status" value="1"/>
</dbReference>
<dbReference type="EMBL" id="BAAAWD010000006">
    <property type="protein sequence ID" value="GAA3000008.1"/>
    <property type="molecule type" value="Genomic_DNA"/>
</dbReference>
<name>A0ABN3XWZ4_9ACTN</name>
<feature type="compositionally biased region" description="Low complexity" evidence="1">
    <location>
        <begin position="93"/>
        <end position="103"/>
    </location>
</feature>
<dbReference type="Proteomes" id="UP001499930">
    <property type="component" value="Unassembled WGS sequence"/>
</dbReference>
<sequence length="153" mass="16313">MTAPLAPILVPLAAGAAAVLWARRNLLVAIVSGASMRPTHRSGDKVLVRRLHPGRIRAGDIVVADIVAVPEIVPVPEPVAAFSYDGIRHAARRGAAGTGRPRGAVPPVEVLSRFRPQPGRQEGRRRPGGSRPRLGTPRGGRDLGPRRVRRPAR</sequence>
<accession>A0ABN3XWZ4</accession>
<proteinExistence type="predicted"/>
<evidence type="ECO:0000313" key="3">
    <source>
        <dbReference type="Proteomes" id="UP001499930"/>
    </source>
</evidence>
<dbReference type="RefSeq" id="WP_344891853.1">
    <property type="nucleotide sequence ID" value="NZ_BAAAWD010000006.1"/>
</dbReference>
<dbReference type="SUPFAM" id="SSF51306">
    <property type="entry name" value="LexA/Signal peptidase"/>
    <property type="match status" value="1"/>
</dbReference>
<dbReference type="InterPro" id="IPR019533">
    <property type="entry name" value="Peptidase_S26"/>
</dbReference>
<reference evidence="2 3" key="1">
    <citation type="journal article" date="2019" name="Int. J. Syst. Evol. Microbiol.">
        <title>The Global Catalogue of Microorganisms (GCM) 10K type strain sequencing project: providing services to taxonomists for standard genome sequencing and annotation.</title>
        <authorList>
            <consortium name="The Broad Institute Genomics Platform"/>
            <consortium name="The Broad Institute Genome Sequencing Center for Infectious Disease"/>
            <person name="Wu L."/>
            <person name="Ma J."/>
        </authorList>
    </citation>
    <scope>NUCLEOTIDE SEQUENCE [LARGE SCALE GENOMIC DNA]</scope>
    <source>
        <strain evidence="2 3">JCM 3106</strain>
    </source>
</reference>
<evidence type="ECO:0008006" key="4">
    <source>
        <dbReference type="Google" id="ProtNLM"/>
    </source>
</evidence>
<evidence type="ECO:0000256" key="1">
    <source>
        <dbReference type="SAM" id="MobiDB-lite"/>
    </source>
</evidence>
<gene>
    <name evidence="2" type="ORF">GCM10017559_21110</name>
</gene>
<comment type="caution">
    <text evidence="2">The sequence shown here is derived from an EMBL/GenBank/DDBJ whole genome shotgun (WGS) entry which is preliminary data.</text>
</comment>
<protein>
    <recommendedName>
        <fullName evidence="4">S26 family signal peptidase</fullName>
    </recommendedName>
</protein>
<feature type="region of interest" description="Disordered" evidence="1">
    <location>
        <begin position="92"/>
        <end position="153"/>
    </location>
</feature>
<dbReference type="InterPro" id="IPR036286">
    <property type="entry name" value="LexA/Signal_pep-like_sf"/>
</dbReference>
<organism evidence="2 3">
    <name type="scientific">Streptosporangium longisporum</name>
    <dbReference type="NCBI Taxonomy" id="46187"/>
    <lineage>
        <taxon>Bacteria</taxon>
        <taxon>Bacillati</taxon>
        <taxon>Actinomycetota</taxon>
        <taxon>Actinomycetes</taxon>
        <taxon>Streptosporangiales</taxon>
        <taxon>Streptosporangiaceae</taxon>
        <taxon>Streptosporangium</taxon>
    </lineage>
</organism>
<keyword evidence="3" id="KW-1185">Reference proteome</keyword>
<evidence type="ECO:0000313" key="2">
    <source>
        <dbReference type="EMBL" id="GAA3000008.1"/>
    </source>
</evidence>